<evidence type="ECO:0000313" key="6">
    <source>
        <dbReference type="Proteomes" id="UP000694240"/>
    </source>
</evidence>
<evidence type="ECO:0000256" key="3">
    <source>
        <dbReference type="SAM" id="MobiDB-lite"/>
    </source>
</evidence>
<dbReference type="Pfam" id="PF23754">
    <property type="entry name" value="Beta-prop_IP5PC_F"/>
    <property type="match status" value="1"/>
</dbReference>
<dbReference type="InterPro" id="IPR056454">
    <property type="entry name" value="Beta-prop_IP5PC_F"/>
</dbReference>
<keyword evidence="2" id="KW-0862">Zinc</keyword>
<dbReference type="AlphaFoldDB" id="A0A8T2ADZ8"/>
<dbReference type="EMBL" id="JAEFBK010000009">
    <property type="protein sequence ID" value="KAG7570599.1"/>
    <property type="molecule type" value="Genomic_DNA"/>
</dbReference>
<dbReference type="InterPro" id="IPR000571">
    <property type="entry name" value="Znf_CCCH"/>
</dbReference>
<keyword evidence="2" id="KW-0863">Zinc-finger</keyword>
<feature type="repeat" description="WD" evidence="1">
    <location>
        <begin position="309"/>
        <end position="348"/>
    </location>
</feature>
<comment type="caution">
    <text evidence="5">The sequence shown here is derived from an EMBL/GenBank/DDBJ whole genome shotgun (WGS) entry which is preliminary data.</text>
</comment>
<feature type="region of interest" description="Disordered" evidence="3">
    <location>
        <begin position="98"/>
        <end position="120"/>
    </location>
</feature>
<protein>
    <submittedName>
        <fullName evidence="5">WD40 repeat</fullName>
    </submittedName>
</protein>
<dbReference type="InterPro" id="IPR019775">
    <property type="entry name" value="WD40_repeat_CS"/>
</dbReference>
<dbReference type="InterPro" id="IPR001680">
    <property type="entry name" value="WD40_rpt"/>
</dbReference>
<dbReference type="CDD" id="cd00200">
    <property type="entry name" value="WD40"/>
    <property type="match status" value="1"/>
</dbReference>
<dbReference type="PROSITE" id="PS50294">
    <property type="entry name" value="WD_REPEATS_REGION"/>
    <property type="match status" value="2"/>
</dbReference>
<keyword evidence="1" id="KW-0853">WD repeat</keyword>
<evidence type="ECO:0000256" key="2">
    <source>
        <dbReference type="PROSITE-ProRule" id="PRU00723"/>
    </source>
</evidence>
<dbReference type="Pfam" id="PF00400">
    <property type="entry name" value="WD40"/>
    <property type="match status" value="1"/>
</dbReference>
<evidence type="ECO:0000256" key="1">
    <source>
        <dbReference type="PROSITE-ProRule" id="PRU00221"/>
    </source>
</evidence>
<feature type="zinc finger region" description="C3H1-type" evidence="2">
    <location>
        <begin position="151"/>
        <end position="173"/>
    </location>
</feature>
<dbReference type="PANTHER" id="PTHR44489">
    <property type="match status" value="1"/>
</dbReference>
<evidence type="ECO:0000313" key="5">
    <source>
        <dbReference type="EMBL" id="KAG7570599.1"/>
    </source>
</evidence>
<keyword evidence="2" id="KW-0479">Metal-binding</keyword>
<dbReference type="PANTHER" id="PTHR44489:SF14">
    <property type="entry name" value="ZINC FINGER CCCH DOMAIN-CONTAINING PROTEIN 59-RELATED"/>
    <property type="match status" value="1"/>
</dbReference>
<dbReference type="Pfam" id="PF00642">
    <property type="entry name" value="zf-CCCH"/>
    <property type="match status" value="1"/>
</dbReference>
<dbReference type="InterPro" id="IPR044715">
    <property type="entry name" value="WDR86-like"/>
</dbReference>
<dbReference type="PROSITE" id="PS50103">
    <property type="entry name" value="ZF_C3H1"/>
    <property type="match status" value="1"/>
</dbReference>
<sequence>MYSMNHKAPRRYSQGRDFGVDRQQDFAVDIVPRRFGVPYEKRLKKGPYNGSRNLVWTSKEFQASEGNRPRKNEAYRATNSPVSRTGYRVSNHPRKNEVYRSINSPPVSGTGNRVSNQPRKNVVYGSRSSSILGSRVWRSGDNGSPKSKECVCKYWKAGNCKKGEQCEFLHSWCCFPGLVMVATLQGHKKDIKGIALPQGSDKLYSASGDGALRIWDCHTGQCVHEINLQAEAGSLISEGPWVFLGLPNTVKAFNVQTCKDLHLNGSVEGQVNAIAIGNGMLFAGTSSGSISVWKGTDTESDPFKYLTSLEGHSDEVKCFVVGGQRLYSGSVDKTIKVWDLDTLQCIMTLRQHSDTVTSLLCWDQYLLSSSLDGSIKVWGSSESPNLKVIHTRSQEQSVHALCGLHDAEARPIIFCSYQNGTVGIYDLPSFEERGTMFSTHTIGTLTIGPEGLLFSGDKSGKVRVWSLSGSKV</sequence>
<accession>A0A8T2ADZ8</accession>
<name>A0A8T2ADZ8_9BRAS</name>
<gene>
    <name evidence="5" type="ORF">ISN45_Aa04g031810</name>
</gene>
<dbReference type="PROSITE" id="PS00678">
    <property type="entry name" value="WD_REPEATS_1"/>
    <property type="match status" value="1"/>
</dbReference>
<feature type="repeat" description="WD" evidence="1">
    <location>
        <begin position="184"/>
        <end position="225"/>
    </location>
</feature>
<proteinExistence type="predicted"/>
<feature type="compositionally biased region" description="Polar residues" evidence="3">
    <location>
        <begin position="101"/>
        <end position="119"/>
    </location>
</feature>
<feature type="repeat" description="WD" evidence="1">
    <location>
        <begin position="349"/>
        <end position="388"/>
    </location>
</feature>
<dbReference type="GO" id="GO:0008270">
    <property type="term" value="F:zinc ion binding"/>
    <property type="evidence" value="ECO:0007669"/>
    <property type="project" value="UniProtKB-KW"/>
</dbReference>
<reference evidence="5 6" key="1">
    <citation type="submission" date="2020-12" db="EMBL/GenBank/DDBJ databases">
        <title>Concerted genomic and epigenomic changes stabilize Arabidopsis allopolyploids.</title>
        <authorList>
            <person name="Chen Z."/>
        </authorList>
    </citation>
    <scope>NUCLEOTIDE SEQUENCE [LARGE SCALE GENOMIC DNA]</scope>
    <source>
        <strain evidence="5">Allo738</strain>
        <tissue evidence="5">Leaf</tissue>
    </source>
</reference>
<feature type="domain" description="C3H1-type" evidence="4">
    <location>
        <begin position="151"/>
        <end position="173"/>
    </location>
</feature>
<dbReference type="PROSITE" id="PS50082">
    <property type="entry name" value="WD_REPEATS_2"/>
    <property type="match status" value="3"/>
</dbReference>
<dbReference type="SMART" id="SM00320">
    <property type="entry name" value="WD40"/>
    <property type="match status" value="6"/>
</dbReference>
<evidence type="ECO:0000259" key="4">
    <source>
        <dbReference type="PROSITE" id="PS50103"/>
    </source>
</evidence>
<keyword evidence="6" id="KW-1185">Reference proteome</keyword>
<organism evidence="5 6">
    <name type="scientific">Arabidopsis thaliana x Arabidopsis arenosa</name>
    <dbReference type="NCBI Taxonomy" id="1240361"/>
    <lineage>
        <taxon>Eukaryota</taxon>
        <taxon>Viridiplantae</taxon>
        <taxon>Streptophyta</taxon>
        <taxon>Embryophyta</taxon>
        <taxon>Tracheophyta</taxon>
        <taxon>Spermatophyta</taxon>
        <taxon>Magnoliopsida</taxon>
        <taxon>eudicotyledons</taxon>
        <taxon>Gunneridae</taxon>
        <taxon>Pentapetalae</taxon>
        <taxon>rosids</taxon>
        <taxon>malvids</taxon>
        <taxon>Brassicales</taxon>
        <taxon>Brassicaceae</taxon>
        <taxon>Camelineae</taxon>
        <taxon>Arabidopsis</taxon>
    </lineage>
</organism>
<dbReference type="SMART" id="SM00356">
    <property type="entry name" value="ZnF_C3H1"/>
    <property type="match status" value="1"/>
</dbReference>
<dbReference type="Proteomes" id="UP000694240">
    <property type="component" value="Chromosome 9"/>
</dbReference>